<gene>
    <name evidence="1" type="ORF">ABT317_07380</name>
</gene>
<comment type="caution">
    <text evidence="1">The sequence shown here is derived from an EMBL/GenBank/DDBJ whole genome shotgun (WGS) entry which is preliminary data.</text>
</comment>
<name>A0ABV1VZG0_9ACTN</name>
<protein>
    <submittedName>
        <fullName evidence="1">Uncharacterized protein</fullName>
    </submittedName>
</protein>
<proteinExistence type="predicted"/>
<evidence type="ECO:0000313" key="2">
    <source>
        <dbReference type="Proteomes" id="UP001458415"/>
    </source>
</evidence>
<evidence type="ECO:0000313" key="1">
    <source>
        <dbReference type="EMBL" id="MER6976848.1"/>
    </source>
</evidence>
<accession>A0ABV1VZG0</accession>
<dbReference type="RefSeq" id="WP_244216997.1">
    <property type="nucleotide sequence ID" value="NZ_MUBM01000038.1"/>
</dbReference>
<dbReference type="Proteomes" id="UP001458415">
    <property type="component" value="Unassembled WGS sequence"/>
</dbReference>
<keyword evidence="2" id="KW-1185">Reference proteome</keyword>
<reference evidence="1 2" key="1">
    <citation type="submission" date="2024-06" db="EMBL/GenBank/DDBJ databases">
        <title>The Natural Products Discovery Center: Release of the First 8490 Sequenced Strains for Exploring Actinobacteria Biosynthetic Diversity.</title>
        <authorList>
            <person name="Kalkreuter E."/>
            <person name="Kautsar S.A."/>
            <person name="Yang D."/>
            <person name="Bader C.D."/>
            <person name="Teijaro C.N."/>
            <person name="Fluegel L."/>
            <person name="Davis C.M."/>
            <person name="Simpson J.R."/>
            <person name="Lauterbach L."/>
            <person name="Steele A.D."/>
            <person name="Gui C."/>
            <person name="Meng S."/>
            <person name="Li G."/>
            <person name="Viehrig K."/>
            <person name="Ye F."/>
            <person name="Su P."/>
            <person name="Kiefer A.F."/>
            <person name="Nichols A."/>
            <person name="Cepeda A.J."/>
            <person name="Yan W."/>
            <person name="Fan B."/>
            <person name="Jiang Y."/>
            <person name="Adhikari A."/>
            <person name="Zheng C.-J."/>
            <person name="Schuster L."/>
            <person name="Cowan T.M."/>
            <person name="Smanski M.J."/>
            <person name="Chevrette M.G."/>
            <person name="De Carvalho L.P.S."/>
            <person name="Shen B."/>
        </authorList>
    </citation>
    <scope>NUCLEOTIDE SEQUENCE [LARGE SCALE GENOMIC DNA]</scope>
    <source>
        <strain evidence="1 2">NPDC000634</strain>
    </source>
</reference>
<sequence length="55" mass="6182">MTDHHAYGTSTHTAGELARPVSDRLALVFTERESDYRGVYRLAKGHVVQIEIQPT</sequence>
<dbReference type="EMBL" id="JBEPCU010000072">
    <property type="protein sequence ID" value="MER6976848.1"/>
    <property type="molecule type" value="Genomic_DNA"/>
</dbReference>
<organism evidence="1 2">
    <name type="scientific">Streptomyces carpinensis</name>
    <dbReference type="NCBI Taxonomy" id="66369"/>
    <lineage>
        <taxon>Bacteria</taxon>
        <taxon>Bacillati</taxon>
        <taxon>Actinomycetota</taxon>
        <taxon>Actinomycetes</taxon>
        <taxon>Kitasatosporales</taxon>
        <taxon>Streptomycetaceae</taxon>
        <taxon>Streptomyces</taxon>
    </lineage>
</organism>